<evidence type="ECO:0000259" key="1">
    <source>
        <dbReference type="Pfam" id="PF18962"/>
    </source>
</evidence>
<protein>
    <recommendedName>
        <fullName evidence="1">Secretion system C-terminal sorting domain-containing protein</fullName>
    </recommendedName>
</protein>
<reference evidence="3" key="1">
    <citation type="journal article" date="2019" name="Int. J. Syst. Evol. Microbiol.">
        <title>The Global Catalogue of Microorganisms (GCM) 10K type strain sequencing project: providing services to taxonomists for standard genome sequencing and annotation.</title>
        <authorList>
            <consortium name="The Broad Institute Genomics Platform"/>
            <consortium name="The Broad Institute Genome Sequencing Center for Infectious Disease"/>
            <person name="Wu L."/>
            <person name="Ma J."/>
        </authorList>
    </citation>
    <scope>NUCLEOTIDE SEQUENCE [LARGE SCALE GENOMIC DNA]</scope>
    <source>
        <strain evidence="3">JCM 17917</strain>
    </source>
</reference>
<evidence type="ECO:0000313" key="2">
    <source>
        <dbReference type="EMBL" id="GAA4306314.1"/>
    </source>
</evidence>
<keyword evidence="3" id="KW-1185">Reference proteome</keyword>
<proteinExistence type="predicted"/>
<gene>
    <name evidence="2" type="ORF">GCM10023183_21350</name>
</gene>
<organism evidence="2 3">
    <name type="scientific">Nibribacter koreensis</name>
    <dbReference type="NCBI Taxonomy" id="1084519"/>
    <lineage>
        <taxon>Bacteria</taxon>
        <taxon>Pseudomonadati</taxon>
        <taxon>Bacteroidota</taxon>
        <taxon>Cytophagia</taxon>
        <taxon>Cytophagales</taxon>
        <taxon>Hymenobacteraceae</taxon>
        <taxon>Nibribacter</taxon>
    </lineage>
</organism>
<dbReference type="InterPro" id="IPR026444">
    <property type="entry name" value="Secre_tail"/>
</dbReference>
<feature type="domain" description="Secretion system C-terminal sorting" evidence="1">
    <location>
        <begin position="16"/>
        <end position="91"/>
    </location>
</feature>
<dbReference type="Proteomes" id="UP001501844">
    <property type="component" value="Unassembled WGS sequence"/>
</dbReference>
<dbReference type="NCBIfam" id="TIGR04183">
    <property type="entry name" value="Por_Secre_tail"/>
    <property type="match status" value="1"/>
</dbReference>
<dbReference type="EMBL" id="BAABGX010000002">
    <property type="protein sequence ID" value="GAA4306314.1"/>
    <property type="molecule type" value="Genomic_DNA"/>
</dbReference>
<evidence type="ECO:0000313" key="3">
    <source>
        <dbReference type="Proteomes" id="UP001501844"/>
    </source>
</evidence>
<accession>A0ABP8FL48</accession>
<name>A0ABP8FL48_9BACT</name>
<sequence length="93" mass="10417">MKVEAKAETETRSVSVFPNPTNGVINISLEGFEGKKTDLRIMNVIGNVVYREVVTDPSSHFVKSVDLNKLAKGLYYVKLDAAEYSEVRKVILR</sequence>
<comment type="caution">
    <text evidence="2">The sequence shown here is derived from an EMBL/GenBank/DDBJ whole genome shotgun (WGS) entry which is preliminary data.</text>
</comment>
<dbReference type="Pfam" id="PF18962">
    <property type="entry name" value="Por_Secre_tail"/>
    <property type="match status" value="1"/>
</dbReference>